<dbReference type="Gramene" id="C.cajan_06316.t">
    <property type="protein sequence ID" value="C.cajan_06316.t.cds1"/>
    <property type="gene ID" value="C.cajan_06316"/>
</dbReference>
<dbReference type="AlphaFoldDB" id="A0A151U3H4"/>
<dbReference type="PANTHER" id="PTHR11439">
    <property type="entry name" value="GAG-POL-RELATED RETROTRANSPOSON"/>
    <property type="match status" value="1"/>
</dbReference>
<dbReference type="Proteomes" id="UP000075243">
    <property type="component" value="Chromosome 2"/>
</dbReference>
<dbReference type="SUPFAM" id="SSF56672">
    <property type="entry name" value="DNA/RNA polymerases"/>
    <property type="match status" value="1"/>
</dbReference>
<reference evidence="2 3" key="1">
    <citation type="journal article" date="2012" name="Nat. Biotechnol.">
        <title>Draft genome sequence of pigeonpea (Cajanus cajan), an orphan legume crop of resource-poor farmers.</title>
        <authorList>
            <person name="Varshney R.K."/>
            <person name="Chen W."/>
            <person name="Li Y."/>
            <person name="Bharti A.K."/>
            <person name="Saxena R.K."/>
            <person name="Schlueter J.A."/>
            <person name="Donoghue M.T."/>
            <person name="Azam S."/>
            <person name="Fan G."/>
            <person name="Whaley A.M."/>
            <person name="Farmer A.D."/>
            <person name="Sheridan J."/>
            <person name="Iwata A."/>
            <person name="Tuteja R."/>
            <person name="Penmetsa R.V."/>
            <person name="Wu W."/>
            <person name="Upadhyaya H.D."/>
            <person name="Yang S.P."/>
            <person name="Shah T."/>
            <person name="Saxena K.B."/>
            <person name="Michael T."/>
            <person name="McCombie W.R."/>
            <person name="Yang B."/>
            <person name="Zhang G."/>
            <person name="Yang H."/>
            <person name="Wang J."/>
            <person name="Spillane C."/>
            <person name="Cook D.R."/>
            <person name="May G.D."/>
            <person name="Xu X."/>
            <person name="Jackson S.A."/>
        </authorList>
    </citation>
    <scope>NUCLEOTIDE SEQUENCE [LARGE SCALE GENOMIC DNA]</scope>
    <source>
        <strain evidence="3">cv. Asha</strain>
    </source>
</reference>
<name>A0A151U3H4_CAJCA</name>
<evidence type="ECO:0000313" key="3">
    <source>
        <dbReference type="Proteomes" id="UP000075243"/>
    </source>
</evidence>
<dbReference type="InterPro" id="IPR013103">
    <property type="entry name" value="RVT_2"/>
</dbReference>
<evidence type="ECO:0000259" key="1">
    <source>
        <dbReference type="Pfam" id="PF07727"/>
    </source>
</evidence>
<feature type="domain" description="Reverse transcriptase Ty1/copia-type" evidence="1">
    <location>
        <begin position="1"/>
        <end position="163"/>
    </location>
</feature>
<gene>
    <name evidence="2" type="ORF">KK1_006493</name>
</gene>
<dbReference type="InterPro" id="IPR043502">
    <property type="entry name" value="DNA/RNA_pol_sf"/>
</dbReference>
<organism evidence="2 3">
    <name type="scientific">Cajanus cajan</name>
    <name type="common">Pigeon pea</name>
    <name type="synonym">Cajanus indicus</name>
    <dbReference type="NCBI Taxonomy" id="3821"/>
    <lineage>
        <taxon>Eukaryota</taxon>
        <taxon>Viridiplantae</taxon>
        <taxon>Streptophyta</taxon>
        <taxon>Embryophyta</taxon>
        <taxon>Tracheophyta</taxon>
        <taxon>Spermatophyta</taxon>
        <taxon>Magnoliopsida</taxon>
        <taxon>eudicotyledons</taxon>
        <taxon>Gunneridae</taxon>
        <taxon>Pentapetalae</taxon>
        <taxon>rosids</taxon>
        <taxon>fabids</taxon>
        <taxon>Fabales</taxon>
        <taxon>Fabaceae</taxon>
        <taxon>Papilionoideae</taxon>
        <taxon>50 kb inversion clade</taxon>
        <taxon>NPAAA clade</taxon>
        <taxon>indigoferoid/millettioid clade</taxon>
        <taxon>Phaseoleae</taxon>
        <taxon>Cajanus</taxon>
    </lineage>
</organism>
<accession>A0A151U3H4</accession>
<dbReference type="Pfam" id="PF07727">
    <property type="entry name" value="RVT_2"/>
    <property type="match status" value="1"/>
</dbReference>
<dbReference type="PANTHER" id="PTHR11439:SF442">
    <property type="entry name" value="CYSTEINE-RICH RLK (RECEPTOR-LIKE PROTEIN KINASE) 8"/>
    <property type="match status" value="1"/>
</dbReference>
<sequence>MDVKSAFLNGTISEEVYACQPPGFENELLSSYYFKLNKALYGLKQAPRAWYEKISSFLTDNNFIRGKIDSTLFRKVIKDDFIIVQIYVDDIVFGATNENLCQEFSKLMHDEFEMSMMGELKFLLGLQIVQSDEGVKIHQTNYTKELLQKFKMEDEKPIKTPMHPSTTLGLDEESPEVDSTMYRGIFGSLLYLTTSRADIMFSVCVCARFQV</sequence>
<evidence type="ECO:0000313" key="2">
    <source>
        <dbReference type="EMBL" id="KYP73836.1"/>
    </source>
</evidence>
<dbReference type="EMBL" id="CM003604">
    <property type="protein sequence ID" value="KYP73836.1"/>
    <property type="molecule type" value="Genomic_DNA"/>
</dbReference>
<protein>
    <submittedName>
        <fullName evidence="2">Retrovirus-related Pol polyprotein from transposon TNT 1-94</fullName>
    </submittedName>
</protein>
<proteinExistence type="predicted"/>
<keyword evidence="3" id="KW-1185">Reference proteome</keyword>